<dbReference type="Gene3D" id="2.40.50.180">
    <property type="entry name" value="CheA-289, Domain 4"/>
    <property type="match status" value="1"/>
</dbReference>
<name>A0ABW0QMJ6_9GAMM</name>
<dbReference type="EMBL" id="JBHSNF010000001">
    <property type="protein sequence ID" value="MFC5524822.1"/>
    <property type="molecule type" value="Genomic_DNA"/>
</dbReference>
<dbReference type="InterPro" id="IPR036061">
    <property type="entry name" value="CheW-like_dom_sf"/>
</dbReference>
<organism evidence="2 3">
    <name type="scientific">Rhodanobacter ginsengisoli</name>
    <dbReference type="NCBI Taxonomy" id="418646"/>
    <lineage>
        <taxon>Bacteria</taxon>
        <taxon>Pseudomonadati</taxon>
        <taxon>Pseudomonadota</taxon>
        <taxon>Gammaproteobacteria</taxon>
        <taxon>Lysobacterales</taxon>
        <taxon>Rhodanobacteraceae</taxon>
        <taxon>Rhodanobacter</taxon>
    </lineage>
</organism>
<dbReference type="PANTHER" id="PTHR22617:SF23">
    <property type="entry name" value="CHEMOTAXIS PROTEIN CHEW"/>
    <property type="match status" value="1"/>
</dbReference>
<reference evidence="3" key="1">
    <citation type="journal article" date="2019" name="Int. J. Syst. Evol. Microbiol.">
        <title>The Global Catalogue of Microorganisms (GCM) 10K type strain sequencing project: providing services to taxonomists for standard genome sequencing and annotation.</title>
        <authorList>
            <consortium name="The Broad Institute Genomics Platform"/>
            <consortium name="The Broad Institute Genome Sequencing Center for Infectious Disease"/>
            <person name="Wu L."/>
            <person name="Ma J."/>
        </authorList>
    </citation>
    <scope>NUCLEOTIDE SEQUENCE [LARGE SCALE GENOMIC DNA]</scope>
    <source>
        <strain evidence="3">CGMCC 1.16619</strain>
    </source>
</reference>
<keyword evidence="3" id="KW-1185">Reference proteome</keyword>
<evidence type="ECO:0000313" key="3">
    <source>
        <dbReference type="Proteomes" id="UP001596114"/>
    </source>
</evidence>
<sequence length="161" mass="16947">MSAVAVASSPRDGEQHWLSFQIGHQLYAAPLLEVSEVIRGGELTPVPGASADLLGITHLRGRIVPVLDGRLRLGLHEQPPADPAGVRIVMLSHAGQLVGLRVDAVGELLCIGDAVIAPPPPGRASRSDDPVSGVLSWQGGFVALFDVRRLCRLTTESDDVA</sequence>
<dbReference type="InterPro" id="IPR002545">
    <property type="entry name" value="CheW-lke_dom"/>
</dbReference>
<proteinExistence type="predicted"/>
<dbReference type="Gene3D" id="2.30.30.40">
    <property type="entry name" value="SH3 Domains"/>
    <property type="match status" value="1"/>
</dbReference>
<comment type="caution">
    <text evidence="2">The sequence shown here is derived from an EMBL/GenBank/DDBJ whole genome shotgun (WGS) entry which is preliminary data.</text>
</comment>
<dbReference type="InterPro" id="IPR039315">
    <property type="entry name" value="CheW"/>
</dbReference>
<dbReference type="Proteomes" id="UP001596114">
    <property type="component" value="Unassembled WGS sequence"/>
</dbReference>
<evidence type="ECO:0000313" key="2">
    <source>
        <dbReference type="EMBL" id="MFC5524822.1"/>
    </source>
</evidence>
<feature type="domain" description="CheW-like" evidence="1">
    <location>
        <begin position="14"/>
        <end position="156"/>
    </location>
</feature>
<dbReference type="SUPFAM" id="SSF50341">
    <property type="entry name" value="CheW-like"/>
    <property type="match status" value="1"/>
</dbReference>
<dbReference type="PROSITE" id="PS50851">
    <property type="entry name" value="CHEW"/>
    <property type="match status" value="1"/>
</dbReference>
<dbReference type="PANTHER" id="PTHR22617">
    <property type="entry name" value="CHEMOTAXIS SENSOR HISTIDINE KINASE-RELATED"/>
    <property type="match status" value="1"/>
</dbReference>
<dbReference type="RefSeq" id="WP_377317362.1">
    <property type="nucleotide sequence ID" value="NZ_JBHSNF010000001.1"/>
</dbReference>
<dbReference type="SMART" id="SM00260">
    <property type="entry name" value="CheW"/>
    <property type="match status" value="1"/>
</dbReference>
<dbReference type="Pfam" id="PF01584">
    <property type="entry name" value="CheW"/>
    <property type="match status" value="1"/>
</dbReference>
<accession>A0ABW0QMJ6</accession>
<gene>
    <name evidence="2" type="ORF">ACFPPA_03610</name>
</gene>
<evidence type="ECO:0000259" key="1">
    <source>
        <dbReference type="PROSITE" id="PS50851"/>
    </source>
</evidence>
<protein>
    <submittedName>
        <fullName evidence="2">Chemotaxis protein CheW</fullName>
    </submittedName>
</protein>